<evidence type="ECO:0000256" key="3">
    <source>
        <dbReference type="ARBA" id="ARBA00022692"/>
    </source>
</evidence>
<accession>A0ABR4LT92</accession>
<comment type="caution">
    <text evidence="7">The sequence shown here is derived from an EMBL/GenBank/DDBJ whole genome shotgun (WGS) entry which is preliminary data.</text>
</comment>
<comment type="subcellular location">
    <subcellularLocation>
        <location evidence="1">Cell membrane</location>
        <topology evidence="1">Multi-pass membrane protein</topology>
    </subcellularLocation>
</comment>
<keyword evidence="2" id="KW-1003">Cell membrane</keyword>
<evidence type="ECO:0000256" key="2">
    <source>
        <dbReference type="ARBA" id="ARBA00022475"/>
    </source>
</evidence>
<keyword evidence="3 6" id="KW-0812">Transmembrane</keyword>
<evidence type="ECO:0000256" key="6">
    <source>
        <dbReference type="SAM" id="Phobius"/>
    </source>
</evidence>
<keyword evidence="5 6" id="KW-0472">Membrane</keyword>
<evidence type="ECO:0000313" key="8">
    <source>
        <dbReference type="Proteomes" id="UP001610432"/>
    </source>
</evidence>
<feature type="transmembrane region" description="Helical" evidence="6">
    <location>
        <begin position="86"/>
        <end position="105"/>
    </location>
</feature>
<sequence>MTPVSWRWLSIPWKPRYGLQIYDVLGLPRGTLFTLTFSVSSHCIKEFFGPNLRSLAQAATTASNWLFNFLVSCFTKQMFAKMNDGVCFFFAALSFCAFFIAFFLVPETSGKPLESVDRLFKIKPVWKAHEKLQVQLMEDEEQLRFEIKEGVFGKEGNEPSAMLTWRILLPENRPSATHFDSTLGANSVISIQMDSTRCTQVVEREDKLFPIDISLDGRIGISTRGQQETNKSGRLQICKIKHIVTSGSDVRQIARLLQRESRIGFFKDKHPG</sequence>
<keyword evidence="4 6" id="KW-1133">Transmembrane helix</keyword>
<name>A0ABR4LT92_9EURO</name>
<keyword evidence="8" id="KW-1185">Reference proteome</keyword>
<dbReference type="InterPro" id="IPR005828">
    <property type="entry name" value="MFS_sugar_transport-like"/>
</dbReference>
<dbReference type="PANTHER" id="PTHR48022:SF34">
    <property type="entry name" value="MAJOR FACILITATOR SUPERFAMILY (MFS) PROFILE DOMAIN-CONTAINING PROTEIN-RELATED"/>
    <property type="match status" value="1"/>
</dbReference>
<dbReference type="InterPro" id="IPR036259">
    <property type="entry name" value="MFS_trans_sf"/>
</dbReference>
<dbReference type="Gene3D" id="1.20.1250.20">
    <property type="entry name" value="MFS general substrate transporter like domains"/>
    <property type="match status" value="1"/>
</dbReference>
<evidence type="ECO:0000256" key="1">
    <source>
        <dbReference type="ARBA" id="ARBA00004651"/>
    </source>
</evidence>
<dbReference type="SUPFAM" id="SSF103473">
    <property type="entry name" value="MFS general substrate transporter"/>
    <property type="match status" value="1"/>
</dbReference>
<organism evidence="7 8">
    <name type="scientific">Aspergillus lucknowensis</name>
    <dbReference type="NCBI Taxonomy" id="176173"/>
    <lineage>
        <taxon>Eukaryota</taxon>
        <taxon>Fungi</taxon>
        <taxon>Dikarya</taxon>
        <taxon>Ascomycota</taxon>
        <taxon>Pezizomycotina</taxon>
        <taxon>Eurotiomycetes</taxon>
        <taxon>Eurotiomycetidae</taxon>
        <taxon>Eurotiales</taxon>
        <taxon>Aspergillaceae</taxon>
        <taxon>Aspergillus</taxon>
        <taxon>Aspergillus subgen. Nidulantes</taxon>
    </lineage>
</organism>
<dbReference type="Pfam" id="PF00083">
    <property type="entry name" value="Sugar_tr"/>
    <property type="match status" value="1"/>
</dbReference>
<gene>
    <name evidence="7" type="ORF">BJX67DRAFT_77221</name>
</gene>
<dbReference type="InterPro" id="IPR050360">
    <property type="entry name" value="MFS_Sugar_Transporters"/>
</dbReference>
<dbReference type="EMBL" id="JBFXLQ010000017">
    <property type="protein sequence ID" value="KAL2867760.1"/>
    <property type="molecule type" value="Genomic_DNA"/>
</dbReference>
<evidence type="ECO:0008006" key="9">
    <source>
        <dbReference type="Google" id="ProtNLM"/>
    </source>
</evidence>
<dbReference type="RefSeq" id="XP_070886739.1">
    <property type="nucleotide sequence ID" value="XM_071035423.1"/>
</dbReference>
<evidence type="ECO:0000313" key="7">
    <source>
        <dbReference type="EMBL" id="KAL2867760.1"/>
    </source>
</evidence>
<protein>
    <recommendedName>
        <fullName evidence="9">Major facilitator superfamily (MFS) profile domain-containing protein</fullName>
    </recommendedName>
</protein>
<evidence type="ECO:0000256" key="5">
    <source>
        <dbReference type="ARBA" id="ARBA00023136"/>
    </source>
</evidence>
<dbReference type="PANTHER" id="PTHR48022">
    <property type="entry name" value="PLASTIDIC GLUCOSE TRANSPORTER 4"/>
    <property type="match status" value="1"/>
</dbReference>
<reference evidence="7 8" key="1">
    <citation type="submission" date="2024-07" db="EMBL/GenBank/DDBJ databases">
        <title>Section-level genome sequencing and comparative genomics of Aspergillus sections Usti and Cavernicolus.</title>
        <authorList>
            <consortium name="Lawrence Berkeley National Laboratory"/>
            <person name="Nybo J.L."/>
            <person name="Vesth T.C."/>
            <person name="Theobald S."/>
            <person name="Frisvad J.C."/>
            <person name="Larsen T.O."/>
            <person name="Kjaerboelling I."/>
            <person name="Rothschild-Mancinelli K."/>
            <person name="Lyhne E.K."/>
            <person name="Kogle M.E."/>
            <person name="Barry K."/>
            <person name="Clum A."/>
            <person name="Na H."/>
            <person name="Ledsgaard L."/>
            <person name="Lin J."/>
            <person name="Lipzen A."/>
            <person name="Kuo A."/>
            <person name="Riley R."/>
            <person name="Mondo S."/>
            <person name="Labutti K."/>
            <person name="Haridas S."/>
            <person name="Pangalinan J."/>
            <person name="Salamov A.A."/>
            <person name="Simmons B.A."/>
            <person name="Magnuson J.K."/>
            <person name="Chen J."/>
            <person name="Drula E."/>
            <person name="Henrissat B."/>
            <person name="Wiebenga A."/>
            <person name="Lubbers R.J."/>
            <person name="Gomes A.C."/>
            <person name="Macurrencykelacurrency M.R."/>
            <person name="Stajich J."/>
            <person name="Grigoriev I.V."/>
            <person name="Mortensen U.H."/>
            <person name="De Vries R.P."/>
            <person name="Baker S.E."/>
            <person name="Andersen M.R."/>
        </authorList>
    </citation>
    <scope>NUCLEOTIDE SEQUENCE [LARGE SCALE GENOMIC DNA]</scope>
    <source>
        <strain evidence="7 8">CBS 449.75</strain>
    </source>
</reference>
<proteinExistence type="predicted"/>
<evidence type="ECO:0000256" key="4">
    <source>
        <dbReference type="ARBA" id="ARBA00022989"/>
    </source>
</evidence>
<dbReference type="GeneID" id="98150495"/>
<dbReference type="Proteomes" id="UP001610432">
    <property type="component" value="Unassembled WGS sequence"/>
</dbReference>